<feature type="region of interest" description="Disordered" evidence="1">
    <location>
        <begin position="66"/>
        <end position="94"/>
    </location>
</feature>
<feature type="compositionally biased region" description="Basic and acidic residues" evidence="1">
    <location>
        <begin position="76"/>
        <end position="85"/>
    </location>
</feature>
<dbReference type="Proteomes" id="UP000233556">
    <property type="component" value="Unassembled WGS sequence"/>
</dbReference>
<evidence type="ECO:0000313" key="3">
    <source>
        <dbReference type="Proteomes" id="UP000233556"/>
    </source>
</evidence>
<dbReference type="AlphaFoldDB" id="A0A2I0UFN5"/>
<reference evidence="3" key="1">
    <citation type="submission" date="2017-11" db="EMBL/GenBank/DDBJ databases">
        <authorList>
            <person name="Lima N.C."/>
            <person name="Parody-Merino A.M."/>
            <person name="Battley P.F."/>
            <person name="Fidler A.E."/>
            <person name="Prosdocimi F."/>
        </authorList>
    </citation>
    <scope>NUCLEOTIDE SEQUENCE [LARGE SCALE GENOMIC DNA]</scope>
</reference>
<dbReference type="EMBL" id="KZ505799">
    <property type="protein sequence ID" value="PKU44848.1"/>
    <property type="molecule type" value="Genomic_DNA"/>
</dbReference>
<dbReference type="OrthoDB" id="416454at2759"/>
<protein>
    <submittedName>
        <fullName evidence="2">Uncharacterized protein</fullName>
    </submittedName>
</protein>
<reference evidence="3" key="2">
    <citation type="submission" date="2017-12" db="EMBL/GenBank/DDBJ databases">
        <title>Genome sequence of the Bar-tailed Godwit (Limosa lapponica baueri).</title>
        <authorList>
            <person name="Lima N.C.B."/>
            <person name="Parody-Merino A.M."/>
            <person name="Battley P.F."/>
            <person name="Fidler A.E."/>
            <person name="Prosdocimi F."/>
        </authorList>
    </citation>
    <scope>NUCLEOTIDE SEQUENCE [LARGE SCALE GENOMIC DNA]</scope>
</reference>
<accession>A0A2I0UFN5</accession>
<proteinExistence type="predicted"/>
<sequence>MRSSDSIFASCGSQRSREKKSFYMSVIKDQGKYGSLQKEMGDLITQDMEKAEILNDFFASIFTSKDSSHTTQVTEGEGRDWESEKPSTVGEDQV</sequence>
<name>A0A2I0UFN5_LIMLA</name>
<evidence type="ECO:0000256" key="1">
    <source>
        <dbReference type="SAM" id="MobiDB-lite"/>
    </source>
</evidence>
<gene>
    <name evidence="2" type="ORF">llap_4844</name>
</gene>
<keyword evidence="3" id="KW-1185">Reference proteome</keyword>
<evidence type="ECO:0000313" key="2">
    <source>
        <dbReference type="EMBL" id="PKU44848.1"/>
    </source>
</evidence>
<organism evidence="2 3">
    <name type="scientific">Limosa lapponica baueri</name>
    <dbReference type="NCBI Taxonomy" id="1758121"/>
    <lineage>
        <taxon>Eukaryota</taxon>
        <taxon>Metazoa</taxon>
        <taxon>Chordata</taxon>
        <taxon>Craniata</taxon>
        <taxon>Vertebrata</taxon>
        <taxon>Euteleostomi</taxon>
        <taxon>Archelosauria</taxon>
        <taxon>Archosauria</taxon>
        <taxon>Dinosauria</taxon>
        <taxon>Saurischia</taxon>
        <taxon>Theropoda</taxon>
        <taxon>Coelurosauria</taxon>
        <taxon>Aves</taxon>
        <taxon>Neognathae</taxon>
        <taxon>Neoaves</taxon>
        <taxon>Charadriiformes</taxon>
        <taxon>Scolopacidae</taxon>
        <taxon>Limosa</taxon>
    </lineage>
</organism>